<dbReference type="STRING" id="1381081.BIY22_06065"/>
<dbReference type="AlphaFoldDB" id="A0A1Q9HJT0"/>
<feature type="compositionally biased region" description="Basic and acidic residues" evidence="2">
    <location>
        <begin position="11"/>
        <end position="21"/>
    </location>
</feature>
<reference evidence="6 7" key="1">
    <citation type="submission" date="2016-09" db="EMBL/GenBank/DDBJ databases">
        <title>Genomic Taxonomy of the Vibrionaceae.</title>
        <authorList>
            <person name="Gonzalez-Castillo A."/>
            <person name="Gomez-Gil B."/>
            <person name="Enciso-Ibarra K."/>
        </authorList>
    </citation>
    <scope>NUCLEOTIDE SEQUENCE [LARGE SCALE GENOMIC DNA]</scope>
    <source>
        <strain evidence="4 6">CAIM 1902</strain>
        <strain evidence="5 7">CAIM 703</strain>
    </source>
</reference>
<accession>A0A1Q9HJT0</accession>
<dbReference type="InterPro" id="IPR012349">
    <property type="entry name" value="Split_barrel_FMN-bd"/>
</dbReference>
<evidence type="ECO:0000313" key="7">
    <source>
        <dbReference type="Proteomes" id="UP000186313"/>
    </source>
</evidence>
<organism evidence="5 7">
    <name type="scientific">Vibrio panuliri</name>
    <dbReference type="NCBI Taxonomy" id="1381081"/>
    <lineage>
        <taxon>Bacteria</taxon>
        <taxon>Pseudomonadati</taxon>
        <taxon>Pseudomonadota</taxon>
        <taxon>Gammaproteobacteria</taxon>
        <taxon>Vibrionales</taxon>
        <taxon>Vibrionaceae</taxon>
        <taxon>Vibrio</taxon>
    </lineage>
</organism>
<gene>
    <name evidence="4" type="ORF">BIY20_04095</name>
    <name evidence="5" type="ORF">BIY22_06065</name>
</gene>
<dbReference type="PANTHER" id="PTHR35176">
    <property type="entry name" value="HEME OXYGENASE HI_0854-RELATED"/>
    <property type="match status" value="1"/>
</dbReference>
<feature type="region of interest" description="Disordered" evidence="2">
    <location>
        <begin position="1"/>
        <end position="21"/>
    </location>
</feature>
<sequence>MNSDNKPTNRKSQEEAERRARLQSRLGEEVQQFRDSRQTLQLATIDAQGMANASYAPFAFDRQGYYILVSDIAAHGQNLKVNPNVSILMIEDETEAKQIYARKRLTFDTTAQLIERKSEQWHQGLAALDRRFGDIIASLSQLGDFNLYRLIPKSGRYVKGFGQAYDVSSDDLLDFVHLQQGHIFPAKGEQ</sequence>
<dbReference type="GO" id="GO:0005829">
    <property type="term" value="C:cytosol"/>
    <property type="evidence" value="ECO:0007669"/>
    <property type="project" value="TreeGrafter"/>
</dbReference>
<dbReference type="EMBL" id="MJMJ01000012">
    <property type="protein sequence ID" value="OLQ90556.1"/>
    <property type="molecule type" value="Genomic_DNA"/>
</dbReference>
<dbReference type="RefSeq" id="WP_075708286.1">
    <property type="nucleotide sequence ID" value="NZ_AP019654.1"/>
</dbReference>
<dbReference type="Proteomes" id="UP000186039">
    <property type="component" value="Unassembled WGS sequence"/>
</dbReference>
<evidence type="ECO:0000313" key="6">
    <source>
        <dbReference type="Proteomes" id="UP000186039"/>
    </source>
</evidence>
<comment type="caution">
    <text evidence="5">The sequence shown here is derived from an EMBL/GenBank/DDBJ whole genome shotgun (WGS) entry which is preliminary data.</text>
</comment>
<protein>
    <submittedName>
        <fullName evidence="5">Heme utilization protein HutZ</fullName>
    </submittedName>
</protein>
<dbReference type="PIRSF" id="PIRSF004633">
    <property type="entry name" value="UCP_PLP_oxd"/>
    <property type="match status" value="1"/>
</dbReference>
<dbReference type="SUPFAM" id="SSF50475">
    <property type="entry name" value="FMN-binding split barrel"/>
    <property type="match status" value="1"/>
</dbReference>
<feature type="domain" description="Pyridoxamine 5'-phosphate oxidase N-terminal" evidence="3">
    <location>
        <begin position="27"/>
        <end position="158"/>
    </location>
</feature>
<evidence type="ECO:0000256" key="2">
    <source>
        <dbReference type="SAM" id="MobiDB-lite"/>
    </source>
</evidence>
<dbReference type="GO" id="GO:0016627">
    <property type="term" value="F:oxidoreductase activity, acting on the CH-CH group of donors"/>
    <property type="evidence" value="ECO:0007669"/>
    <property type="project" value="TreeGrafter"/>
</dbReference>
<dbReference type="Gene3D" id="2.30.110.10">
    <property type="entry name" value="Electron Transport, Fmn-binding Protein, Chain A"/>
    <property type="match status" value="1"/>
</dbReference>
<dbReference type="InterPro" id="IPR052019">
    <property type="entry name" value="F420H2_bilvrd_red/Heme_oxyg"/>
</dbReference>
<evidence type="ECO:0000259" key="3">
    <source>
        <dbReference type="Pfam" id="PF01243"/>
    </source>
</evidence>
<evidence type="ECO:0000313" key="4">
    <source>
        <dbReference type="EMBL" id="OLQ83963.1"/>
    </source>
</evidence>
<dbReference type="InterPro" id="IPR014419">
    <property type="entry name" value="HutZ"/>
</dbReference>
<dbReference type="PANTHER" id="PTHR35176:SF6">
    <property type="entry name" value="HEME OXYGENASE HI_0854-RELATED"/>
    <property type="match status" value="1"/>
</dbReference>
<evidence type="ECO:0000313" key="5">
    <source>
        <dbReference type="EMBL" id="OLQ90556.1"/>
    </source>
</evidence>
<keyword evidence="1" id="KW-0560">Oxidoreductase</keyword>
<dbReference type="OrthoDB" id="5345368at2"/>
<evidence type="ECO:0000256" key="1">
    <source>
        <dbReference type="ARBA" id="ARBA00023002"/>
    </source>
</evidence>
<dbReference type="NCBIfam" id="TIGR04110">
    <property type="entry name" value="heme_HutZ"/>
    <property type="match status" value="1"/>
</dbReference>
<proteinExistence type="predicted"/>
<dbReference type="Pfam" id="PF01243">
    <property type="entry name" value="PNPOx_N"/>
    <property type="match status" value="1"/>
</dbReference>
<dbReference type="InterPro" id="IPR011576">
    <property type="entry name" value="Pyridox_Oxase_N"/>
</dbReference>
<dbReference type="Proteomes" id="UP000186313">
    <property type="component" value="Unassembled WGS sequence"/>
</dbReference>
<keyword evidence="6" id="KW-1185">Reference proteome</keyword>
<dbReference type="EMBL" id="MJMH01000250">
    <property type="protein sequence ID" value="OLQ83963.1"/>
    <property type="molecule type" value="Genomic_DNA"/>
</dbReference>
<name>A0A1Q9HJT0_9VIBR</name>
<dbReference type="GO" id="GO:0070967">
    <property type="term" value="F:coenzyme F420 binding"/>
    <property type="evidence" value="ECO:0007669"/>
    <property type="project" value="TreeGrafter"/>
</dbReference>